<proteinExistence type="predicted"/>
<feature type="compositionally biased region" description="Polar residues" evidence="1">
    <location>
        <begin position="52"/>
        <end position="73"/>
    </location>
</feature>
<comment type="caution">
    <text evidence="2">The sequence shown here is derived from an EMBL/GenBank/DDBJ whole genome shotgun (WGS) entry which is preliminary data.</text>
</comment>
<gene>
    <name evidence="2" type="ORF">Aau02nite_86470</name>
</gene>
<evidence type="ECO:0000313" key="3">
    <source>
        <dbReference type="Proteomes" id="UP000681340"/>
    </source>
</evidence>
<reference evidence="2" key="1">
    <citation type="submission" date="2021-03" db="EMBL/GenBank/DDBJ databases">
        <title>Whole genome shotgun sequence of Actinoplanes auranticolor NBRC 12245.</title>
        <authorList>
            <person name="Komaki H."/>
            <person name="Tamura T."/>
        </authorList>
    </citation>
    <scope>NUCLEOTIDE SEQUENCE</scope>
    <source>
        <strain evidence="2">NBRC 12245</strain>
    </source>
</reference>
<sequence>MIEVSHPAPQVGTGLEQGISHPGQSDRAHLMAQALLTGADRARVDRLLEQVGSTAPRSSAPVTTRSACGNGSRSRPPCWVIRRCAGAVVAVRRA</sequence>
<keyword evidence="3" id="KW-1185">Reference proteome</keyword>
<evidence type="ECO:0000256" key="1">
    <source>
        <dbReference type="SAM" id="MobiDB-lite"/>
    </source>
</evidence>
<dbReference type="AlphaFoldDB" id="A0A919VUM8"/>
<feature type="region of interest" description="Disordered" evidence="1">
    <location>
        <begin position="52"/>
        <end position="74"/>
    </location>
</feature>
<accession>A0A919VUM8</accession>
<protein>
    <submittedName>
        <fullName evidence="2">Uncharacterized protein</fullName>
    </submittedName>
</protein>
<dbReference type="EMBL" id="BOQL01000083">
    <property type="protein sequence ID" value="GIM79584.1"/>
    <property type="molecule type" value="Genomic_DNA"/>
</dbReference>
<name>A0A919VUM8_9ACTN</name>
<feature type="region of interest" description="Disordered" evidence="1">
    <location>
        <begin position="1"/>
        <end position="25"/>
    </location>
</feature>
<organism evidence="2 3">
    <name type="scientific">Actinoplanes auranticolor</name>
    <dbReference type="NCBI Taxonomy" id="47988"/>
    <lineage>
        <taxon>Bacteria</taxon>
        <taxon>Bacillati</taxon>
        <taxon>Actinomycetota</taxon>
        <taxon>Actinomycetes</taxon>
        <taxon>Micromonosporales</taxon>
        <taxon>Micromonosporaceae</taxon>
        <taxon>Actinoplanes</taxon>
    </lineage>
</organism>
<evidence type="ECO:0000313" key="2">
    <source>
        <dbReference type="EMBL" id="GIM79584.1"/>
    </source>
</evidence>
<dbReference type="Proteomes" id="UP000681340">
    <property type="component" value="Unassembled WGS sequence"/>
</dbReference>